<dbReference type="SMART" id="SM00422">
    <property type="entry name" value="HTH_MERR"/>
    <property type="match status" value="1"/>
</dbReference>
<gene>
    <name evidence="6" type="ORF">HMPREF0216_02940</name>
</gene>
<dbReference type="PANTHER" id="PTHR30204">
    <property type="entry name" value="REDOX-CYCLING DRUG-SENSING TRANSCRIPTIONAL ACTIVATOR SOXR"/>
    <property type="match status" value="1"/>
</dbReference>
<evidence type="ECO:0000256" key="1">
    <source>
        <dbReference type="ARBA" id="ARBA00022491"/>
    </source>
</evidence>
<accession>L1Q610</accession>
<feature type="domain" description="HTH merR-type" evidence="5">
    <location>
        <begin position="1"/>
        <end position="68"/>
    </location>
</feature>
<dbReference type="OrthoDB" id="3078708at2"/>
<dbReference type="SUPFAM" id="SSF46955">
    <property type="entry name" value="Putative DNA-binding domain"/>
    <property type="match status" value="1"/>
</dbReference>
<dbReference type="STRING" id="545697.HMPREF0216_02940"/>
<organism evidence="6 7">
    <name type="scientific">Clostridium celatum DSM 1785</name>
    <dbReference type="NCBI Taxonomy" id="545697"/>
    <lineage>
        <taxon>Bacteria</taxon>
        <taxon>Bacillati</taxon>
        <taxon>Bacillota</taxon>
        <taxon>Clostridia</taxon>
        <taxon>Eubacteriales</taxon>
        <taxon>Clostridiaceae</taxon>
        <taxon>Clostridium</taxon>
    </lineage>
</organism>
<keyword evidence="4" id="KW-0804">Transcription</keyword>
<dbReference type="RefSeq" id="WP_005215307.1">
    <property type="nucleotide sequence ID" value="NZ_KB291695.1"/>
</dbReference>
<name>L1Q610_9CLOT</name>
<comment type="caution">
    <text evidence="6">The sequence shown here is derived from an EMBL/GenBank/DDBJ whole genome shotgun (WGS) entry which is preliminary data.</text>
</comment>
<dbReference type="Pfam" id="PF13411">
    <property type="entry name" value="MerR_1"/>
    <property type="match status" value="1"/>
</dbReference>
<keyword evidence="3" id="KW-0238">DNA-binding</keyword>
<dbReference type="PATRIC" id="fig|545697.3.peg.2889"/>
<dbReference type="GO" id="GO:0003677">
    <property type="term" value="F:DNA binding"/>
    <property type="evidence" value="ECO:0007669"/>
    <property type="project" value="UniProtKB-KW"/>
</dbReference>
<dbReference type="InterPro" id="IPR009061">
    <property type="entry name" value="DNA-bd_dom_put_sf"/>
</dbReference>
<dbReference type="PROSITE" id="PS50937">
    <property type="entry name" value="HTH_MERR_2"/>
    <property type="match status" value="1"/>
</dbReference>
<dbReference type="AlphaFoldDB" id="L1Q610"/>
<keyword evidence="7" id="KW-1185">Reference proteome</keyword>
<dbReference type="PANTHER" id="PTHR30204:SF69">
    <property type="entry name" value="MERR-FAMILY TRANSCRIPTIONAL REGULATOR"/>
    <property type="match status" value="1"/>
</dbReference>
<dbReference type="eggNOG" id="COG0789">
    <property type="taxonomic scope" value="Bacteria"/>
</dbReference>
<dbReference type="GO" id="GO:0003700">
    <property type="term" value="F:DNA-binding transcription factor activity"/>
    <property type="evidence" value="ECO:0007669"/>
    <property type="project" value="InterPro"/>
</dbReference>
<reference evidence="6 7" key="1">
    <citation type="submission" date="2012-05" db="EMBL/GenBank/DDBJ databases">
        <authorList>
            <person name="Weinstock G."/>
            <person name="Sodergren E."/>
            <person name="Lobos E.A."/>
            <person name="Fulton L."/>
            <person name="Fulton R."/>
            <person name="Courtney L."/>
            <person name="Fronick C."/>
            <person name="O'Laughlin M."/>
            <person name="Godfrey J."/>
            <person name="Wilson R.M."/>
            <person name="Miner T."/>
            <person name="Farmer C."/>
            <person name="Delehaunty K."/>
            <person name="Cordes M."/>
            <person name="Minx P."/>
            <person name="Tomlinson C."/>
            <person name="Chen J."/>
            <person name="Wollam A."/>
            <person name="Pepin K.H."/>
            <person name="Bhonagiri V."/>
            <person name="Zhang X."/>
            <person name="Suruliraj S."/>
            <person name="Warren W."/>
            <person name="Mitreva M."/>
            <person name="Mardis E.R."/>
            <person name="Wilson R.K."/>
        </authorList>
    </citation>
    <scope>NUCLEOTIDE SEQUENCE [LARGE SCALE GENOMIC DNA]</scope>
    <source>
        <strain evidence="6 7">DSM 1785</strain>
    </source>
</reference>
<proteinExistence type="predicted"/>
<dbReference type="InterPro" id="IPR047057">
    <property type="entry name" value="MerR_fam"/>
</dbReference>
<keyword evidence="2" id="KW-0805">Transcription regulation</keyword>
<dbReference type="Gene3D" id="1.10.1660.10">
    <property type="match status" value="1"/>
</dbReference>
<keyword evidence="1" id="KW-0678">Repressor</keyword>
<dbReference type="Proteomes" id="UP000010420">
    <property type="component" value="Unassembled WGS sequence"/>
</dbReference>
<evidence type="ECO:0000256" key="2">
    <source>
        <dbReference type="ARBA" id="ARBA00023015"/>
    </source>
</evidence>
<dbReference type="HOGENOM" id="CLU_060077_8_4_9"/>
<dbReference type="EMBL" id="AMEZ01000107">
    <property type="protein sequence ID" value="EKY23398.1"/>
    <property type="molecule type" value="Genomic_DNA"/>
</dbReference>
<protein>
    <recommendedName>
        <fullName evidence="5">HTH merR-type domain-containing protein</fullName>
    </recommendedName>
</protein>
<sequence>MNIKEVSEKFNINLVELENYENIGLFDDIKKVNGIGEYEDRDIEKLSKIVTLKKVGLELEEILRYMKLVEQGDFSKDERVRILNRKRQLILEDIHNKQKSIDCLDWLIYEMNGCNSKAGEKKNEKKQL</sequence>
<evidence type="ECO:0000313" key="7">
    <source>
        <dbReference type="Proteomes" id="UP000010420"/>
    </source>
</evidence>
<evidence type="ECO:0000259" key="5">
    <source>
        <dbReference type="PROSITE" id="PS50937"/>
    </source>
</evidence>
<evidence type="ECO:0000256" key="3">
    <source>
        <dbReference type="ARBA" id="ARBA00023125"/>
    </source>
</evidence>
<dbReference type="InterPro" id="IPR000551">
    <property type="entry name" value="MerR-type_HTH_dom"/>
</dbReference>
<evidence type="ECO:0000256" key="4">
    <source>
        <dbReference type="ARBA" id="ARBA00023163"/>
    </source>
</evidence>
<evidence type="ECO:0000313" key="6">
    <source>
        <dbReference type="EMBL" id="EKY23398.1"/>
    </source>
</evidence>